<dbReference type="AlphaFoldDB" id="C3MNR1"/>
<dbReference type="RefSeq" id="WP_012713394.1">
    <property type="nucleotide sequence ID" value="NC_012589.1"/>
</dbReference>
<dbReference type="HOGENOM" id="CLU_3075528_0_0_2"/>
<dbReference type="EMBL" id="CP001399">
    <property type="protein sequence ID" value="ACP35024.1"/>
    <property type="molecule type" value="Genomic_DNA"/>
</dbReference>
<dbReference type="Proteomes" id="UP000001747">
    <property type="component" value="Chromosome"/>
</dbReference>
<dbReference type="GeneID" id="59388311"/>
<accession>C3MNR1</accession>
<reference evidence="1 2" key="1">
    <citation type="journal article" date="2009" name="Proc. Natl. Acad. Sci. U.S.A.">
        <title>Biogeography of the Sulfolobus islandicus pan-genome.</title>
        <authorList>
            <person name="Reno M.L."/>
            <person name="Held N.L."/>
            <person name="Fields C.J."/>
            <person name="Burke P.V."/>
            <person name="Whitaker R.J."/>
        </authorList>
    </citation>
    <scope>NUCLEOTIDE SEQUENCE [LARGE SCALE GENOMIC DNA]</scope>
    <source>
        <strain evidence="2">L.S.2.15 / Lassen #1</strain>
    </source>
</reference>
<gene>
    <name evidence="1" type="ordered locus">LS215_0988</name>
</gene>
<name>C3MNR1_SACI2</name>
<proteinExistence type="predicted"/>
<evidence type="ECO:0000313" key="1">
    <source>
        <dbReference type="EMBL" id="ACP35024.1"/>
    </source>
</evidence>
<sequence length="52" mass="5634">MNDPKFLNSLPKLIIVSELLNIEIDANNLEKLVKVSNDIAVDLSIGITKIGG</sequence>
<organism evidence="1 2">
    <name type="scientific">Saccharolobus islandicus (strain L.S.2.15 / Lassen #1)</name>
    <name type="common">Sulfolobus islandicus</name>
    <dbReference type="NCBI Taxonomy" id="429572"/>
    <lineage>
        <taxon>Archaea</taxon>
        <taxon>Thermoproteota</taxon>
        <taxon>Thermoprotei</taxon>
        <taxon>Sulfolobales</taxon>
        <taxon>Sulfolobaceae</taxon>
        <taxon>Saccharolobus</taxon>
    </lineage>
</organism>
<protein>
    <submittedName>
        <fullName evidence="1">Uncharacterized protein</fullName>
    </submittedName>
</protein>
<dbReference type="KEGG" id="sis:LS215_0988"/>
<evidence type="ECO:0000313" key="2">
    <source>
        <dbReference type="Proteomes" id="UP000001747"/>
    </source>
</evidence>